<sequence>MAALVIVASLALADKVEKKKQARKDRKAALQDLRVRDLQAEMSESKSGTATTAGTVTGGPAIATTATGAVGKRRDSGREWWESDDEGEEAGSGAQAQQRSAREEQVRAPPPPLEYEKKAAGGAGGKRTRLLRAW</sequence>
<keyword evidence="5" id="KW-1185">Reference proteome</keyword>
<feature type="compositionally biased region" description="Basic and acidic residues" evidence="1">
    <location>
        <begin position="72"/>
        <end position="81"/>
    </location>
</feature>
<protein>
    <submittedName>
        <fullName evidence="3">Uncharacterized protein</fullName>
    </submittedName>
</protein>
<organism evidence="3 4">
    <name type="scientific">Friedmanniomyces endolithicus</name>
    <dbReference type="NCBI Taxonomy" id="329885"/>
    <lineage>
        <taxon>Eukaryota</taxon>
        <taxon>Fungi</taxon>
        <taxon>Dikarya</taxon>
        <taxon>Ascomycota</taxon>
        <taxon>Pezizomycotina</taxon>
        <taxon>Dothideomycetes</taxon>
        <taxon>Dothideomycetidae</taxon>
        <taxon>Mycosphaerellales</taxon>
        <taxon>Teratosphaeriaceae</taxon>
        <taxon>Friedmanniomyces</taxon>
    </lineage>
</organism>
<dbReference type="EMBL" id="NAJP01000096">
    <property type="protein sequence ID" value="TKA31539.1"/>
    <property type="molecule type" value="Genomic_DNA"/>
</dbReference>
<comment type="caution">
    <text evidence="3">The sequence shown here is derived from an EMBL/GenBank/DDBJ whole genome shotgun (WGS) entry which is preliminary data.</text>
</comment>
<gene>
    <name evidence="3" type="ORF">B0A54_15673</name>
    <name evidence="2" type="ORF">LTR91_017309</name>
</gene>
<evidence type="ECO:0000256" key="1">
    <source>
        <dbReference type="SAM" id="MobiDB-lite"/>
    </source>
</evidence>
<reference evidence="2" key="2">
    <citation type="submission" date="2023-06" db="EMBL/GenBank/DDBJ databases">
        <title>Black Yeasts Isolated from many extreme environments.</title>
        <authorList>
            <person name="Coleine C."/>
            <person name="Stajich J.E."/>
            <person name="Selbmann L."/>
        </authorList>
    </citation>
    <scope>NUCLEOTIDE SEQUENCE</scope>
    <source>
        <strain evidence="2">CCFEE 5200</strain>
    </source>
</reference>
<reference evidence="3 4" key="1">
    <citation type="submission" date="2017-03" db="EMBL/GenBank/DDBJ databases">
        <title>Genomes of endolithic fungi from Antarctica.</title>
        <authorList>
            <person name="Coleine C."/>
            <person name="Masonjones S."/>
            <person name="Stajich J.E."/>
        </authorList>
    </citation>
    <scope>NUCLEOTIDE SEQUENCE [LARGE SCALE GENOMIC DNA]</scope>
    <source>
        <strain evidence="3 4">CCFEE 5311</strain>
    </source>
</reference>
<evidence type="ECO:0000313" key="3">
    <source>
        <dbReference type="EMBL" id="TKA31539.1"/>
    </source>
</evidence>
<evidence type="ECO:0000313" key="2">
    <source>
        <dbReference type="EMBL" id="KAK0967089.1"/>
    </source>
</evidence>
<dbReference type="Proteomes" id="UP001175353">
    <property type="component" value="Unassembled WGS sequence"/>
</dbReference>
<evidence type="ECO:0000313" key="5">
    <source>
        <dbReference type="Proteomes" id="UP001175353"/>
    </source>
</evidence>
<dbReference type="Proteomes" id="UP000310066">
    <property type="component" value="Unassembled WGS sequence"/>
</dbReference>
<name>A0A4V5N5E7_9PEZI</name>
<feature type="region of interest" description="Disordered" evidence="1">
    <location>
        <begin position="39"/>
        <end position="134"/>
    </location>
</feature>
<evidence type="ECO:0000313" key="4">
    <source>
        <dbReference type="Proteomes" id="UP000310066"/>
    </source>
</evidence>
<proteinExistence type="predicted"/>
<dbReference type="AlphaFoldDB" id="A0A4V5N5E7"/>
<accession>A0A4V5N5E7</accession>
<feature type="compositionally biased region" description="Low complexity" evidence="1">
    <location>
        <begin position="48"/>
        <end position="70"/>
    </location>
</feature>
<dbReference type="EMBL" id="JAUJLE010000222">
    <property type="protein sequence ID" value="KAK0967089.1"/>
    <property type="molecule type" value="Genomic_DNA"/>
</dbReference>